<sequence length="131" mass="15938">MVDRFAMELQSKQNKYIERLKHKKGTKQANIQKEVPVARSEKSEQLVSRRRTPPPNVMEPHISFTKFVPRTGTHKEKARRKDENRKQKRFPHNWNQSRQRHHQTSQLTLDHLLRENFRSSRSRLRRIHKRT</sequence>
<name>A0A368FLY5_ANCCA</name>
<evidence type="ECO:0000313" key="2">
    <source>
        <dbReference type="EMBL" id="RCN33251.1"/>
    </source>
</evidence>
<feature type="compositionally biased region" description="Basic and acidic residues" evidence="1">
    <location>
        <begin position="73"/>
        <end position="85"/>
    </location>
</feature>
<protein>
    <submittedName>
        <fullName evidence="2">Uncharacterized protein</fullName>
    </submittedName>
</protein>
<comment type="caution">
    <text evidence="2">The sequence shown here is derived from an EMBL/GenBank/DDBJ whole genome shotgun (WGS) entry which is preliminary data.</text>
</comment>
<evidence type="ECO:0000256" key="1">
    <source>
        <dbReference type="SAM" id="MobiDB-lite"/>
    </source>
</evidence>
<dbReference type="AlphaFoldDB" id="A0A368FLY5"/>
<keyword evidence="3" id="KW-1185">Reference proteome</keyword>
<dbReference type="Proteomes" id="UP000252519">
    <property type="component" value="Unassembled WGS sequence"/>
</dbReference>
<accession>A0A368FLY5</accession>
<dbReference type="OrthoDB" id="10536155at2759"/>
<gene>
    <name evidence="2" type="ORF">ANCCAN_20930</name>
</gene>
<evidence type="ECO:0000313" key="3">
    <source>
        <dbReference type="Proteomes" id="UP000252519"/>
    </source>
</evidence>
<feature type="region of interest" description="Disordered" evidence="1">
    <location>
        <begin position="24"/>
        <end position="107"/>
    </location>
</feature>
<organism evidence="2 3">
    <name type="scientific">Ancylostoma caninum</name>
    <name type="common">Dog hookworm</name>
    <dbReference type="NCBI Taxonomy" id="29170"/>
    <lineage>
        <taxon>Eukaryota</taxon>
        <taxon>Metazoa</taxon>
        <taxon>Ecdysozoa</taxon>
        <taxon>Nematoda</taxon>
        <taxon>Chromadorea</taxon>
        <taxon>Rhabditida</taxon>
        <taxon>Rhabditina</taxon>
        <taxon>Rhabditomorpha</taxon>
        <taxon>Strongyloidea</taxon>
        <taxon>Ancylostomatidae</taxon>
        <taxon>Ancylostomatinae</taxon>
        <taxon>Ancylostoma</taxon>
    </lineage>
</organism>
<reference evidence="2 3" key="1">
    <citation type="submission" date="2014-10" db="EMBL/GenBank/DDBJ databases">
        <title>Draft genome of the hookworm Ancylostoma caninum.</title>
        <authorList>
            <person name="Mitreva M."/>
        </authorList>
    </citation>
    <scope>NUCLEOTIDE SEQUENCE [LARGE SCALE GENOMIC DNA]</scope>
    <source>
        <strain evidence="2 3">Baltimore</strain>
    </source>
</reference>
<proteinExistence type="predicted"/>
<dbReference type="EMBL" id="JOJR01000950">
    <property type="protein sequence ID" value="RCN33251.1"/>
    <property type="molecule type" value="Genomic_DNA"/>
</dbReference>